<dbReference type="PANTHER" id="PTHR42883">
    <property type="entry name" value="GLUCOSE-1-PHOSPHATE THYMIDYLTRANSFERASE"/>
    <property type="match status" value="1"/>
</dbReference>
<dbReference type="AlphaFoldDB" id="A0A2D6M072"/>
<dbReference type="EMBL" id="NZBU01000002">
    <property type="protein sequence ID" value="MAG21811.1"/>
    <property type="molecule type" value="Genomic_DNA"/>
</dbReference>
<dbReference type="InterPro" id="IPR005835">
    <property type="entry name" value="NTP_transferase_dom"/>
</dbReference>
<evidence type="ECO:0000259" key="1">
    <source>
        <dbReference type="Pfam" id="PF00483"/>
    </source>
</evidence>
<dbReference type="CDD" id="cd04181">
    <property type="entry name" value="NTP_transferase"/>
    <property type="match status" value="1"/>
</dbReference>
<accession>A0A2D6M072</accession>
<dbReference type="Gene3D" id="3.90.550.10">
    <property type="entry name" value="Spore Coat Polysaccharide Biosynthesis Protein SpsA, Chain A"/>
    <property type="match status" value="1"/>
</dbReference>
<name>A0A2D6M072_9ARCH</name>
<dbReference type="InterPro" id="IPR029044">
    <property type="entry name" value="Nucleotide-diphossugar_trans"/>
</dbReference>
<reference evidence="3" key="1">
    <citation type="submission" date="2017-09" db="EMBL/GenBank/DDBJ databases">
        <title>The Reconstruction of 2,631 Draft Metagenome-Assembled Genomes from the Global Oceans.</title>
        <authorList>
            <person name="Tully B.J."/>
            <person name="Graham E.D."/>
            <person name="Heidelberg J.F."/>
        </authorList>
    </citation>
    <scope>NUCLEOTIDE SEQUENCE [LARGE SCALE GENOMIC DNA]</scope>
</reference>
<evidence type="ECO:0000313" key="2">
    <source>
        <dbReference type="EMBL" id="MAG21811.1"/>
    </source>
</evidence>
<evidence type="ECO:0000313" key="3">
    <source>
        <dbReference type="Proteomes" id="UP000226592"/>
    </source>
</evidence>
<dbReference type="Proteomes" id="UP000226592">
    <property type="component" value="Unassembled WGS sequence"/>
</dbReference>
<protein>
    <recommendedName>
        <fullName evidence="1">Nucleotidyl transferase domain-containing protein</fullName>
    </recommendedName>
</protein>
<dbReference type="Pfam" id="PF00483">
    <property type="entry name" value="NTP_transferase"/>
    <property type="match status" value="1"/>
</dbReference>
<comment type="caution">
    <text evidence="2">The sequence shown here is derived from an EMBL/GenBank/DDBJ whole genome shotgun (WGS) entry which is preliminary data.</text>
</comment>
<organism evidence="2 3">
    <name type="scientific">Candidatus Iainarchaeum sp</name>
    <dbReference type="NCBI Taxonomy" id="3101447"/>
    <lineage>
        <taxon>Archaea</taxon>
        <taxon>Candidatus Iainarchaeota</taxon>
        <taxon>Candidatus Iainarchaeia</taxon>
        <taxon>Candidatus Iainarchaeales</taxon>
        <taxon>Candidatus Iainarchaeaceae</taxon>
        <taxon>Candidatus Iainarchaeum</taxon>
    </lineage>
</organism>
<sequence length="247" mass="28004">MKAIIPAAGYATRMYPLTKDKAKPLLEVKGKKMVEHVIGKISEISDVNEIFVVTNAKFYDQFVEWSKGFESKIPIKILNDGTTSNEDRLGSMGDINFVIESEKIEEEIIIVNSDNLFTFELTDLTEFFKEKGTPVIGLYDTRSIEEAKKMGNPEIDDSNRVVGFVEKPPEPKSTLCSVGIYAYTKEGVAMIKQYLDEGNPPDKTGDFVDWLYQRTPVYGFVFDKPEDKWFDIGSLETYEEAKKDFPG</sequence>
<dbReference type="SUPFAM" id="SSF53448">
    <property type="entry name" value="Nucleotide-diphospho-sugar transferases"/>
    <property type="match status" value="1"/>
</dbReference>
<dbReference type="PANTHER" id="PTHR42883:SF2">
    <property type="entry name" value="THYMIDYLYLTRANSFERASE"/>
    <property type="match status" value="1"/>
</dbReference>
<feature type="domain" description="Nucleotidyl transferase" evidence="1">
    <location>
        <begin position="2"/>
        <end position="244"/>
    </location>
</feature>
<proteinExistence type="predicted"/>
<gene>
    <name evidence="2" type="ORF">CL943_00705</name>
</gene>